<dbReference type="Proteomes" id="UP000823749">
    <property type="component" value="Chromosome 10"/>
</dbReference>
<dbReference type="EMBL" id="JACTNZ010000010">
    <property type="protein sequence ID" value="KAG5529209.1"/>
    <property type="molecule type" value="Genomic_DNA"/>
</dbReference>
<organism evidence="1 2">
    <name type="scientific">Rhododendron griersonianum</name>
    <dbReference type="NCBI Taxonomy" id="479676"/>
    <lineage>
        <taxon>Eukaryota</taxon>
        <taxon>Viridiplantae</taxon>
        <taxon>Streptophyta</taxon>
        <taxon>Embryophyta</taxon>
        <taxon>Tracheophyta</taxon>
        <taxon>Spermatophyta</taxon>
        <taxon>Magnoliopsida</taxon>
        <taxon>eudicotyledons</taxon>
        <taxon>Gunneridae</taxon>
        <taxon>Pentapetalae</taxon>
        <taxon>asterids</taxon>
        <taxon>Ericales</taxon>
        <taxon>Ericaceae</taxon>
        <taxon>Ericoideae</taxon>
        <taxon>Rhodoreae</taxon>
        <taxon>Rhododendron</taxon>
    </lineage>
</organism>
<evidence type="ECO:0000313" key="1">
    <source>
        <dbReference type="EMBL" id="KAG5529209.1"/>
    </source>
</evidence>
<evidence type="ECO:0000313" key="2">
    <source>
        <dbReference type="Proteomes" id="UP000823749"/>
    </source>
</evidence>
<dbReference type="InterPro" id="IPR025886">
    <property type="entry name" value="PP2-like"/>
</dbReference>
<proteinExistence type="predicted"/>
<comment type="caution">
    <text evidence="1">The sequence shown here is derived from an EMBL/GenBank/DDBJ whole genome shotgun (WGS) entry which is preliminary data.</text>
</comment>
<gene>
    <name evidence="1" type="ORF">RHGRI_029787</name>
</gene>
<keyword evidence="2" id="KW-1185">Reference proteome</keyword>
<dbReference type="GO" id="GO:0030246">
    <property type="term" value="F:carbohydrate binding"/>
    <property type="evidence" value="ECO:0007669"/>
    <property type="project" value="InterPro"/>
</dbReference>
<name>A0AAV6IPA0_9ERIC</name>
<dbReference type="Pfam" id="PF14299">
    <property type="entry name" value="PP2"/>
    <property type="match status" value="1"/>
</dbReference>
<dbReference type="PANTHER" id="PTHR48478:SF1">
    <property type="entry name" value="LECTIN-LIKE"/>
    <property type="match status" value="1"/>
</dbReference>
<protein>
    <submittedName>
        <fullName evidence="1">Uncharacterized protein</fullName>
    </submittedName>
</protein>
<dbReference type="InterPro" id="IPR052147">
    <property type="entry name" value="PP2-like/Lectin"/>
</dbReference>
<accession>A0AAV6IPA0</accession>
<dbReference type="PANTHER" id="PTHR48478">
    <property type="entry name" value="LECTIN-LIKE"/>
    <property type="match status" value="1"/>
</dbReference>
<sequence length="183" mass="21139">MESWLLLCSRVNLLANNSNRSDGTKYFVDEKSNKNCFVLFARELTVVHGDNPEYWRWMEDKETSGKDIEVAELLKISWLEIGGAIRTINLSPGTLYEIVFILMKRNNDSQFNLDLTIKPQHSKALKRSESLEDKPLNNWFEVLVGEFVLSAQYVGYMEFSLGQYDGDWKHGLVVKCAIIRPKK</sequence>
<dbReference type="AlphaFoldDB" id="A0AAV6IPA0"/>
<reference evidence="1" key="1">
    <citation type="submission" date="2020-08" db="EMBL/GenBank/DDBJ databases">
        <title>Plant Genome Project.</title>
        <authorList>
            <person name="Zhang R.-G."/>
        </authorList>
    </citation>
    <scope>NUCLEOTIDE SEQUENCE</scope>
    <source>
        <strain evidence="1">WSP0</strain>
        <tissue evidence="1">Leaf</tissue>
    </source>
</reference>